<gene>
    <name evidence="2" type="ORF">DNTS_018091</name>
</gene>
<protein>
    <submittedName>
        <fullName evidence="2">Uncharacterized protein</fullName>
    </submittedName>
</protein>
<name>A0A553QGX3_9TELE</name>
<evidence type="ECO:0000256" key="1">
    <source>
        <dbReference type="SAM" id="MobiDB-lite"/>
    </source>
</evidence>
<accession>A0A553QGX3</accession>
<keyword evidence="3" id="KW-1185">Reference proteome</keyword>
<feature type="region of interest" description="Disordered" evidence="1">
    <location>
        <begin position="23"/>
        <end position="49"/>
    </location>
</feature>
<organism evidence="2 3">
    <name type="scientific">Danionella cerebrum</name>
    <dbReference type="NCBI Taxonomy" id="2873325"/>
    <lineage>
        <taxon>Eukaryota</taxon>
        <taxon>Metazoa</taxon>
        <taxon>Chordata</taxon>
        <taxon>Craniata</taxon>
        <taxon>Vertebrata</taxon>
        <taxon>Euteleostomi</taxon>
        <taxon>Actinopterygii</taxon>
        <taxon>Neopterygii</taxon>
        <taxon>Teleostei</taxon>
        <taxon>Ostariophysi</taxon>
        <taxon>Cypriniformes</taxon>
        <taxon>Danionidae</taxon>
        <taxon>Danioninae</taxon>
        <taxon>Danionella</taxon>
    </lineage>
</organism>
<comment type="caution">
    <text evidence="2">The sequence shown here is derived from an EMBL/GenBank/DDBJ whole genome shotgun (WGS) entry which is preliminary data.</text>
</comment>
<evidence type="ECO:0000313" key="2">
    <source>
        <dbReference type="EMBL" id="TRY89179.1"/>
    </source>
</evidence>
<evidence type="ECO:0000313" key="3">
    <source>
        <dbReference type="Proteomes" id="UP000316079"/>
    </source>
</evidence>
<proteinExistence type="predicted"/>
<dbReference type="EMBL" id="SRMA01025997">
    <property type="protein sequence ID" value="TRY89179.1"/>
    <property type="molecule type" value="Genomic_DNA"/>
</dbReference>
<reference evidence="2 3" key="1">
    <citation type="journal article" date="2019" name="Sci. Data">
        <title>Hybrid genome assembly and annotation of Danionella translucida.</title>
        <authorList>
            <person name="Kadobianskyi M."/>
            <person name="Schulze L."/>
            <person name="Schuelke M."/>
            <person name="Judkewitz B."/>
        </authorList>
    </citation>
    <scope>NUCLEOTIDE SEQUENCE [LARGE SCALE GENOMIC DNA]</scope>
    <source>
        <strain evidence="2 3">Bolton</strain>
    </source>
</reference>
<dbReference type="AlphaFoldDB" id="A0A553QGX3"/>
<sequence>MWKTSLKFRAAKLMITEATRGAGHTVASTSLQEPEEESHPAESHGASGSLERRDLLSLTPACYLSPASASVRREPGAADLPQNLLVEKLHSLLLWRRKAQGQRCLFIILSEDFEFRMLIVSAEQQMIDRLKHQHTVESRSNGQIDLLLVTAGNLGSILKLQRRPGGSWRATSLSLSLSLIALPEDAVCLGAVSALTFERKQPEEQLKNPRLHPSATRGFLKL</sequence>
<feature type="region of interest" description="Disordered" evidence="1">
    <location>
        <begin position="202"/>
        <end position="222"/>
    </location>
</feature>
<dbReference type="Proteomes" id="UP000316079">
    <property type="component" value="Unassembled WGS sequence"/>
</dbReference>